<evidence type="ECO:0000259" key="9">
    <source>
        <dbReference type="PROSITE" id="PS50893"/>
    </source>
</evidence>
<dbReference type="PANTHER" id="PTHR43553:SF27">
    <property type="entry name" value="ENERGY-COUPLING FACTOR TRANSPORTER ATP-BINDING PROTEIN ECFA2"/>
    <property type="match status" value="1"/>
</dbReference>
<organism evidence="10 11">
    <name type="scientific">Desulforamulus putei DSM 12395</name>
    <dbReference type="NCBI Taxonomy" id="1121429"/>
    <lineage>
        <taxon>Bacteria</taxon>
        <taxon>Bacillati</taxon>
        <taxon>Bacillota</taxon>
        <taxon>Clostridia</taxon>
        <taxon>Eubacteriales</taxon>
        <taxon>Peptococcaceae</taxon>
        <taxon>Desulforamulus</taxon>
    </lineage>
</organism>
<dbReference type="GO" id="GO:0005524">
    <property type="term" value="F:ATP binding"/>
    <property type="evidence" value="ECO:0007669"/>
    <property type="project" value="UniProtKB-UniRule"/>
</dbReference>
<gene>
    <name evidence="10" type="ORF">SAMN02745133_01175</name>
</gene>
<dbReference type="Gene3D" id="3.40.50.300">
    <property type="entry name" value="P-loop containing nucleotide triphosphate hydrolases"/>
    <property type="match status" value="1"/>
</dbReference>
<evidence type="ECO:0000256" key="6">
    <source>
        <dbReference type="ARBA" id="ARBA00022967"/>
    </source>
</evidence>
<dbReference type="EMBL" id="FQUY01000006">
    <property type="protein sequence ID" value="SHE80234.1"/>
    <property type="molecule type" value="Genomic_DNA"/>
</dbReference>
<evidence type="ECO:0000256" key="7">
    <source>
        <dbReference type="ARBA" id="ARBA00023136"/>
    </source>
</evidence>
<dbReference type="SMART" id="SM00382">
    <property type="entry name" value="AAA"/>
    <property type="match status" value="1"/>
</dbReference>
<protein>
    <recommendedName>
        <fullName evidence="8">Energy-coupling factor transporter ATP-binding protein EcfA2</fullName>
        <ecNumber evidence="8">7.-.-.-</ecNumber>
    </recommendedName>
</protein>
<keyword evidence="4 8" id="KW-0547">Nucleotide-binding</keyword>
<dbReference type="GO" id="GO:0042626">
    <property type="term" value="F:ATPase-coupled transmembrane transporter activity"/>
    <property type="evidence" value="ECO:0007669"/>
    <property type="project" value="TreeGrafter"/>
</dbReference>
<dbReference type="InterPro" id="IPR015856">
    <property type="entry name" value="ABC_transpr_CbiO/EcfA_su"/>
</dbReference>
<dbReference type="EC" id="7.-.-.-" evidence="8"/>
<dbReference type="Proteomes" id="UP000184148">
    <property type="component" value="Unassembled WGS sequence"/>
</dbReference>
<reference evidence="11" key="1">
    <citation type="submission" date="2016-11" db="EMBL/GenBank/DDBJ databases">
        <authorList>
            <person name="Varghese N."/>
            <person name="Submissions S."/>
        </authorList>
    </citation>
    <scope>NUCLEOTIDE SEQUENCE [LARGE SCALE GENOMIC DNA]</scope>
    <source>
        <strain evidence="11">DSM 12395</strain>
    </source>
</reference>
<comment type="similarity">
    <text evidence="8">Belongs to the ABC transporter superfamily. Energy-coupling factor EcfA family.</text>
</comment>
<dbReference type="GO" id="GO:0043190">
    <property type="term" value="C:ATP-binding cassette (ABC) transporter complex"/>
    <property type="evidence" value="ECO:0007669"/>
    <property type="project" value="TreeGrafter"/>
</dbReference>
<dbReference type="PROSITE" id="PS00211">
    <property type="entry name" value="ABC_TRANSPORTER_1"/>
    <property type="match status" value="1"/>
</dbReference>
<evidence type="ECO:0000256" key="2">
    <source>
        <dbReference type="ARBA" id="ARBA00022448"/>
    </source>
</evidence>
<keyword evidence="5 8" id="KW-0067">ATP-binding</keyword>
<keyword evidence="11" id="KW-1185">Reference proteome</keyword>
<name>A0A1M4WG93_9FIRM</name>
<dbReference type="FunFam" id="3.40.50.300:FF:000224">
    <property type="entry name" value="Energy-coupling factor transporter ATP-binding protein EcfA"/>
    <property type="match status" value="1"/>
</dbReference>
<dbReference type="NCBIfam" id="TIGR04521">
    <property type="entry name" value="ECF_ATPase_2"/>
    <property type="match status" value="1"/>
</dbReference>
<proteinExistence type="inferred from homology"/>
<dbReference type="STRING" id="1121429.SAMN02745133_01175"/>
<dbReference type="AlphaFoldDB" id="A0A1M4WG93"/>
<comment type="subunit">
    <text evidence="8">Forms a stable energy-coupling factor (ECF) transporter complex composed of 2 membrane-embedded substrate-binding proteins (S component), 2 ATP-binding proteins (A component) and 2 transmembrane proteins (T component).</text>
</comment>
<dbReference type="RefSeq" id="WP_073237178.1">
    <property type="nucleotide sequence ID" value="NZ_FQUY01000006.1"/>
</dbReference>
<keyword evidence="7 8" id="KW-0472">Membrane</keyword>
<dbReference type="OrthoDB" id="9784332at2"/>
<evidence type="ECO:0000256" key="4">
    <source>
        <dbReference type="ARBA" id="ARBA00022741"/>
    </source>
</evidence>
<evidence type="ECO:0000313" key="11">
    <source>
        <dbReference type="Proteomes" id="UP000184148"/>
    </source>
</evidence>
<accession>A0A1M4WG93</accession>
<dbReference type="InterPro" id="IPR017871">
    <property type="entry name" value="ABC_transporter-like_CS"/>
</dbReference>
<evidence type="ECO:0000313" key="10">
    <source>
        <dbReference type="EMBL" id="SHE80234.1"/>
    </source>
</evidence>
<evidence type="ECO:0000256" key="1">
    <source>
        <dbReference type="ARBA" id="ARBA00004202"/>
    </source>
</evidence>
<dbReference type="CDD" id="cd03225">
    <property type="entry name" value="ABC_cobalt_CbiO_domain1"/>
    <property type="match status" value="1"/>
</dbReference>
<evidence type="ECO:0000256" key="3">
    <source>
        <dbReference type="ARBA" id="ARBA00022475"/>
    </source>
</evidence>
<dbReference type="GO" id="GO:0016887">
    <property type="term" value="F:ATP hydrolysis activity"/>
    <property type="evidence" value="ECO:0007669"/>
    <property type="project" value="InterPro"/>
</dbReference>
<dbReference type="PROSITE" id="PS50893">
    <property type="entry name" value="ABC_TRANSPORTER_2"/>
    <property type="match status" value="1"/>
</dbReference>
<keyword evidence="6" id="KW-1278">Translocase</keyword>
<comment type="subcellular location">
    <subcellularLocation>
        <location evidence="1 8">Cell membrane</location>
        <topology evidence="1 8">Peripheral membrane protein</topology>
    </subcellularLocation>
</comment>
<sequence length="283" mass="31341">MPGIIDIKNLYVSYAPGTPIQRHALRGISMAVEKGEYRAIIGPQGSGKSTLLQVMAGLIEAEGRVSVCGKDLRHKKNRDGLWRQVGIIFQYPERQLFEDTVFNDIAYGPRNMGLSEDEVRRRVKAALEAVNLDEEVYCLSPFKLSGGQKRRAAIAGILAMEPEVLLLDEPTAGLDPRGKRQLMDLFSNLCRKKQVTLVLVTHDMEEVAHRADTVTVLYRGRIAMGGTPKEIFARCKELESIGLFVPFAAQLATSLQAKGLPVRNMTTLPEAEQEVARLLKGRA</sequence>
<feature type="domain" description="ABC transporter" evidence="9">
    <location>
        <begin position="5"/>
        <end position="244"/>
    </location>
</feature>
<comment type="function">
    <text evidence="8">ATP-binding (A) component of a common energy-coupling factor (ECF) ABC-transporter complex.</text>
</comment>
<keyword evidence="3 8" id="KW-1003">Cell membrane</keyword>
<dbReference type="InterPro" id="IPR003593">
    <property type="entry name" value="AAA+_ATPase"/>
</dbReference>
<dbReference type="SUPFAM" id="SSF52540">
    <property type="entry name" value="P-loop containing nucleoside triphosphate hydrolases"/>
    <property type="match status" value="1"/>
</dbReference>
<evidence type="ECO:0000256" key="5">
    <source>
        <dbReference type="ARBA" id="ARBA00022840"/>
    </source>
</evidence>
<dbReference type="InterPro" id="IPR050095">
    <property type="entry name" value="ECF_ABC_transporter_ATP-bd"/>
</dbReference>
<evidence type="ECO:0000256" key="8">
    <source>
        <dbReference type="RuleBase" id="RU365104"/>
    </source>
</evidence>
<dbReference type="InterPro" id="IPR030946">
    <property type="entry name" value="EcfA2"/>
</dbReference>
<dbReference type="InterPro" id="IPR003439">
    <property type="entry name" value="ABC_transporter-like_ATP-bd"/>
</dbReference>
<dbReference type="InterPro" id="IPR027417">
    <property type="entry name" value="P-loop_NTPase"/>
</dbReference>
<keyword evidence="2 8" id="KW-0813">Transport</keyword>
<dbReference type="Pfam" id="PF00005">
    <property type="entry name" value="ABC_tran"/>
    <property type="match status" value="1"/>
</dbReference>
<dbReference type="PANTHER" id="PTHR43553">
    <property type="entry name" value="HEAVY METAL TRANSPORTER"/>
    <property type="match status" value="1"/>
</dbReference>